<sequence>MDQYGMSYHNKNYLNFEASKSPFLSIRHIPSIADVNWLVLNGPNRWCCFYLEFNHRLDQGSHQLLYCRLGSTSFLFWEALFLSLTPSFPQRREGLCSLYSLASNRKGCRNKGEFSAGEKLT</sequence>
<dbReference type="Proteomes" id="UP001054945">
    <property type="component" value="Unassembled WGS sequence"/>
</dbReference>
<evidence type="ECO:0000313" key="2">
    <source>
        <dbReference type="Proteomes" id="UP001054945"/>
    </source>
</evidence>
<organism evidence="1 2">
    <name type="scientific">Caerostris extrusa</name>
    <name type="common">Bark spider</name>
    <name type="synonym">Caerostris bankana</name>
    <dbReference type="NCBI Taxonomy" id="172846"/>
    <lineage>
        <taxon>Eukaryota</taxon>
        <taxon>Metazoa</taxon>
        <taxon>Ecdysozoa</taxon>
        <taxon>Arthropoda</taxon>
        <taxon>Chelicerata</taxon>
        <taxon>Arachnida</taxon>
        <taxon>Araneae</taxon>
        <taxon>Araneomorphae</taxon>
        <taxon>Entelegynae</taxon>
        <taxon>Araneoidea</taxon>
        <taxon>Araneidae</taxon>
        <taxon>Caerostris</taxon>
    </lineage>
</organism>
<keyword evidence="2" id="KW-1185">Reference proteome</keyword>
<dbReference type="EMBL" id="BPLR01003931">
    <property type="protein sequence ID" value="GIX90341.1"/>
    <property type="molecule type" value="Genomic_DNA"/>
</dbReference>
<name>A0AAV4P3K9_CAEEX</name>
<comment type="caution">
    <text evidence="1">The sequence shown here is derived from an EMBL/GenBank/DDBJ whole genome shotgun (WGS) entry which is preliminary data.</text>
</comment>
<gene>
    <name evidence="1" type="ORF">CEXT_717151</name>
</gene>
<protein>
    <submittedName>
        <fullName evidence="1">Uncharacterized protein</fullName>
    </submittedName>
</protein>
<reference evidence="1 2" key="1">
    <citation type="submission" date="2021-06" db="EMBL/GenBank/DDBJ databases">
        <title>Caerostris extrusa draft genome.</title>
        <authorList>
            <person name="Kono N."/>
            <person name="Arakawa K."/>
        </authorList>
    </citation>
    <scope>NUCLEOTIDE SEQUENCE [LARGE SCALE GENOMIC DNA]</scope>
</reference>
<evidence type="ECO:0000313" key="1">
    <source>
        <dbReference type="EMBL" id="GIX90341.1"/>
    </source>
</evidence>
<proteinExistence type="predicted"/>
<accession>A0AAV4P3K9</accession>
<dbReference type="AlphaFoldDB" id="A0AAV4P3K9"/>